<organism evidence="2 3">
    <name type="scientific">Nereida ignava</name>
    <dbReference type="NCBI Taxonomy" id="282199"/>
    <lineage>
        <taxon>Bacteria</taxon>
        <taxon>Pseudomonadati</taxon>
        <taxon>Pseudomonadota</taxon>
        <taxon>Alphaproteobacteria</taxon>
        <taxon>Rhodobacterales</taxon>
        <taxon>Roseobacteraceae</taxon>
        <taxon>Nereida</taxon>
    </lineage>
</organism>
<dbReference type="AlphaFoldDB" id="A0A0U1NPC9"/>
<name>A0A0U1NPC9_9RHOB</name>
<dbReference type="EMBL" id="CVQV01000023">
    <property type="protein sequence ID" value="CRK76556.1"/>
    <property type="molecule type" value="Genomic_DNA"/>
</dbReference>
<protein>
    <submittedName>
        <fullName evidence="2">Uncharacterized protein</fullName>
    </submittedName>
</protein>
<evidence type="ECO:0000256" key="1">
    <source>
        <dbReference type="SAM" id="MobiDB-lite"/>
    </source>
</evidence>
<gene>
    <name evidence="2" type="ORF">NIG5292_02620</name>
</gene>
<evidence type="ECO:0000313" key="3">
    <source>
        <dbReference type="Proteomes" id="UP000048949"/>
    </source>
</evidence>
<sequence>MQNNTPAHINSLAELGSFRTSNPETIKMADGTVLRQVTNKEFLAKAEEDNASDHVMARQSGMSGWVTRDSGQHVMIKLATETAYDLSVPEDGPVAPSNSDTEYAPDDPEELNYDGEFSDRDFDLFADVVGKIESNGDYTVVGGYNDHYQGKYQFGRLALKDVGIGFSQEARQAFLGDPELQETAFQSLTMQNHKTLTRLSAKYRRLSQREQLAILAMAHNAGAGGALEYLRTGKDTADGFGTAGSKYINAVRSAFRGGEA</sequence>
<dbReference type="Proteomes" id="UP000048949">
    <property type="component" value="Unassembled WGS sequence"/>
</dbReference>
<dbReference type="STRING" id="282199.GCA_001049735_02619"/>
<accession>A0A0U1NPC9</accession>
<keyword evidence="3" id="KW-1185">Reference proteome</keyword>
<feature type="region of interest" description="Disordered" evidence="1">
    <location>
        <begin position="87"/>
        <end position="107"/>
    </location>
</feature>
<proteinExistence type="predicted"/>
<reference evidence="2 3" key="1">
    <citation type="submission" date="2015-04" db="EMBL/GenBank/DDBJ databases">
        <authorList>
            <person name="Syromyatnikov M.Y."/>
            <person name="Popov V.N."/>
        </authorList>
    </citation>
    <scope>NUCLEOTIDE SEQUENCE [LARGE SCALE GENOMIC DNA]</scope>
    <source>
        <strain evidence="2 3">CECT 5292</strain>
    </source>
</reference>
<evidence type="ECO:0000313" key="2">
    <source>
        <dbReference type="EMBL" id="CRK76556.1"/>
    </source>
</evidence>